<dbReference type="SUPFAM" id="SSF52200">
    <property type="entry name" value="Toll/Interleukin receptor TIR domain"/>
    <property type="match status" value="1"/>
</dbReference>
<feature type="chain" id="PRO_5017436218" description="ADP-ribosyl cyclase/cyclic ADP-ribose hydrolase" evidence="5">
    <location>
        <begin position="19"/>
        <end position="188"/>
    </location>
</feature>
<evidence type="ECO:0000256" key="2">
    <source>
        <dbReference type="ARBA" id="ARBA00022801"/>
    </source>
</evidence>
<dbReference type="Proteomes" id="UP000265566">
    <property type="component" value="Chromosome 2"/>
</dbReference>
<evidence type="ECO:0000256" key="5">
    <source>
        <dbReference type="SAM" id="SignalP"/>
    </source>
</evidence>
<keyword evidence="2" id="KW-0378">Hydrolase</keyword>
<keyword evidence="5" id="KW-0732">Signal</keyword>
<dbReference type="Pfam" id="PF01582">
    <property type="entry name" value="TIR"/>
    <property type="match status" value="1"/>
</dbReference>
<proteinExistence type="predicted"/>
<accession>A0A396JDD7</accession>
<sequence>MLFSWRSLLLQPFRALLGRFSFSNSGQRGTTFSGPSIDSSGVHGYKYDVFISFRGADTRNTFVDHLYAHLTRKGVFAFKDDKRLEKGECFSTQHRQAITNSRISIVVFSERYAESTWCLEEMATIVERCNDLQRIVFPVFYDIDPSHVRKENGVYQNAFVSHRNKFKHYPCKVERWTRAMVNLAMVNA</sequence>
<dbReference type="SMART" id="SM00255">
    <property type="entry name" value="TIR"/>
    <property type="match status" value="1"/>
</dbReference>
<evidence type="ECO:0000313" key="7">
    <source>
        <dbReference type="EMBL" id="RHN75322.1"/>
    </source>
</evidence>
<dbReference type="PROSITE" id="PS50104">
    <property type="entry name" value="TIR"/>
    <property type="match status" value="1"/>
</dbReference>
<evidence type="ECO:0000256" key="1">
    <source>
        <dbReference type="ARBA" id="ARBA00011982"/>
    </source>
</evidence>
<dbReference type="FunFam" id="3.40.50.10140:FF:000007">
    <property type="entry name" value="Disease resistance protein (TIR-NBS-LRR class)"/>
    <property type="match status" value="1"/>
</dbReference>
<dbReference type="Gramene" id="rna11504">
    <property type="protein sequence ID" value="RHN75322.1"/>
    <property type="gene ID" value="gene11504"/>
</dbReference>
<feature type="domain" description="TIR" evidence="6">
    <location>
        <begin position="45"/>
        <end position="188"/>
    </location>
</feature>
<feature type="signal peptide" evidence="5">
    <location>
        <begin position="1"/>
        <end position="18"/>
    </location>
</feature>
<dbReference type="Gene3D" id="3.40.50.10140">
    <property type="entry name" value="Toll/interleukin-1 receptor homology (TIR) domain"/>
    <property type="match status" value="1"/>
</dbReference>
<dbReference type="AlphaFoldDB" id="A0A396JDD7"/>
<dbReference type="EC" id="3.2.2.6" evidence="1"/>
<dbReference type="GO" id="GO:0007165">
    <property type="term" value="P:signal transduction"/>
    <property type="evidence" value="ECO:0007669"/>
    <property type="project" value="InterPro"/>
</dbReference>
<reference evidence="7" key="1">
    <citation type="journal article" date="2018" name="Nat. Plants">
        <title>Whole-genome landscape of Medicago truncatula symbiotic genes.</title>
        <authorList>
            <person name="Pecrix Y."/>
            <person name="Gamas P."/>
            <person name="Carrere S."/>
        </authorList>
    </citation>
    <scope>NUCLEOTIDE SEQUENCE</scope>
    <source>
        <tissue evidence="7">Leaves</tissue>
    </source>
</reference>
<evidence type="ECO:0000256" key="3">
    <source>
        <dbReference type="ARBA" id="ARBA00023027"/>
    </source>
</evidence>
<dbReference type="InterPro" id="IPR000157">
    <property type="entry name" value="TIR_dom"/>
</dbReference>
<dbReference type="PANTHER" id="PTHR32009">
    <property type="entry name" value="TMV RESISTANCE PROTEIN N-LIKE"/>
    <property type="match status" value="1"/>
</dbReference>
<keyword evidence="3" id="KW-0520">NAD</keyword>
<dbReference type="InterPro" id="IPR035897">
    <property type="entry name" value="Toll_tir_struct_dom_sf"/>
</dbReference>
<protein>
    <recommendedName>
        <fullName evidence="1">ADP-ribosyl cyclase/cyclic ADP-ribose hydrolase</fullName>
        <ecNumber evidence="1">3.2.2.6</ecNumber>
    </recommendedName>
</protein>
<evidence type="ECO:0000256" key="4">
    <source>
        <dbReference type="ARBA" id="ARBA00047304"/>
    </source>
</evidence>
<comment type="catalytic activity">
    <reaction evidence="4">
        <text>NAD(+) + H2O = ADP-D-ribose + nicotinamide + H(+)</text>
        <dbReference type="Rhea" id="RHEA:16301"/>
        <dbReference type="ChEBI" id="CHEBI:15377"/>
        <dbReference type="ChEBI" id="CHEBI:15378"/>
        <dbReference type="ChEBI" id="CHEBI:17154"/>
        <dbReference type="ChEBI" id="CHEBI:57540"/>
        <dbReference type="ChEBI" id="CHEBI:57967"/>
        <dbReference type="EC" id="3.2.2.6"/>
    </reaction>
    <physiologicalReaction direction="left-to-right" evidence="4">
        <dbReference type="Rhea" id="RHEA:16302"/>
    </physiologicalReaction>
</comment>
<dbReference type="EMBL" id="PSQE01000002">
    <property type="protein sequence ID" value="RHN75322.1"/>
    <property type="molecule type" value="Genomic_DNA"/>
</dbReference>
<organism evidence="7">
    <name type="scientific">Medicago truncatula</name>
    <name type="common">Barrel medic</name>
    <name type="synonym">Medicago tribuloides</name>
    <dbReference type="NCBI Taxonomy" id="3880"/>
    <lineage>
        <taxon>Eukaryota</taxon>
        <taxon>Viridiplantae</taxon>
        <taxon>Streptophyta</taxon>
        <taxon>Embryophyta</taxon>
        <taxon>Tracheophyta</taxon>
        <taxon>Spermatophyta</taxon>
        <taxon>Magnoliopsida</taxon>
        <taxon>eudicotyledons</taxon>
        <taxon>Gunneridae</taxon>
        <taxon>Pentapetalae</taxon>
        <taxon>rosids</taxon>
        <taxon>fabids</taxon>
        <taxon>Fabales</taxon>
        <taxon>Fabaceae</taxon>
        <taxon>Papilionoideae</taxon>
        <taxon>50 kb inversion clade</taxon>
        <taxon>NPAAA clade</taxon>
        <taxon>Hologalegina</taxon>
        <taxon>IRL clade</taxon>
        <taxon>Trifolieae</taxon>
        <taxon>Medicago</taxon>
    </lineage>
</organism>
<name>A0A396JDD7_MEDTR</name>
<dbReference type="PANTHER" id="PTHR32009:SF39">
    <property type="entry name" value="TIR DOMAIN-CONTAINING PROTEIN"/>
    <property type="match status" value="1"/>
</dbReference>
<gene>
    <name evidence="7" type="ORF">MtrunA17_Chr2g0319911</name>
</gene>
<evidence type="ECO:0000259" key="6">
    <source>
        <dbReference type="PROSITE" id="PS50104"/>
    </source>
</evidence>
<dbReference type="GO" id="GO:0061809">
    <property type="term" value="F:NAD+ nucleosidase activity, cyclic ADP-ribose generating"/>
    <property type="evidence" value="ECO:0007669"/>
    <property type="project" value="UniProtKB-EC"/>
</dbReference>
<comment type="caution">
    <text evidence="7">The sequence shown here is derived from an EMBL/GenBank/DDBJ whole genome shotgun (WGS) entry which is preliminary data.</text>
</comment>